<organism evidence="2 3">
    <name type="scientific">Thetidibacter halocola</name>
    <dbReference type="NCBI Taxonomy" id="2827239"/>
    <lineage>
        <taxon>Bacteria</taxon>
        <taxon>Pseudomonadati</taxon>
        <taxon>Pseudomonadota</taxon>
        <taxon>Alphaproteobacteria</taxon>
        <taxon>Rhodobacterales</taxon>
        <taxon>Roseobacteraceae</taxon>
        <taxon>Thetidibacter</taxon>
    </lineage>
</organism>
<dbReference type="EMBL" id="JAGTUU010000003">
    <property type="protein sequence ID" value="MBS0124346.1"/>
    <property type="molecule type" value="Genomic_DNA"/>
</dbReference>
<protein>
    <submittedName>
        <fullName evidence="2">Apolipoprotein acyltransferase</fullName>
    </submittedName>
</protein>
<gene>
    <name evidence="2" type="ORF">KB874_09370</name>
</gene>
<keyword evidence="3" id="KW-1185">Reference proteome</keyword>
<dbReference type="Proteomes" id="UP000681356">
    <property type="component" value="Unassembled WGS sequence"/>
</dbReference>
<feature type="transmembrane region" description="Helical" evidence="1">
    <location>
        <begin position="28"/>
        <end position="50"/>
    </location>
</feature>
<evidence type="ECO:0000313" key="3">
    <source>
        <dbReference type="Proteomes" id="UP000681356"/>
    </source>
</evidence>
<evidence type="ECO:0000313" key="2">
    <source>
        <dbReference type="EMBL" id="MBS0124346.1"/>
    </source>
</evidence>
<name>A0A8J7WFC5_9RHOB</name>
<keyword evidence="2" id="KW-0808">Transferase</keyword>
<keyword evidence="1" id="KW-0812">Transmembrane</keyword>
<keyword evidence="1" id="KW-1133">Transmembrane helix</keyword>
<dbReference type="AlphaFoldDB" id="A0A8J7WFC5"/>
<comment type="caution">
    <text evidence="2">The sequence shown here is derived from an EMBL/GenBank/DDBJ whole genome shotgun (WGS) entry which is preliminary data.</text>
</comment>
<proteinExistence type="predicted"/>
<dbReference type="RefSeq" id="WP_212536298.1">
    <property type="nucleotide sequence ID" value="NZ_JAGTUU010000003.1"/>
</dbReference>
<accession>A0A8J7WFC5</accession>
<sequence length="55" mass="5637">MIVISGVILGAISGGLMAARRKGNKADILQYAAGYGIFFGLLGLIATIVLEKSLA</sequence>
<dbReference type="GO" id="GO:0016746">
    <property type="term" value="F:acyltransferase activity"/>
    <property type="evidence" value="ECO:0007669"/>
    <property type="project" value="UniProtKB-KW"/>
</dbReference>
<reference evidence="2" key="1">
    <citation type="submission" date="2021-04" db="EMBL/GenBank/DDBJ databases">
        <authorList>
            <person name="Yoon J."/>
        </authorList>
    </citation>
    <scope>NUCLEOTIDE SEQUENCE</scope>
    <source>
        <strain evidence="2">KMU-90</strain>
    </source>
</reference>
<keyword evidence="1" id="KW-0472">Membrane</keyword>
<keyword evidence="2" id="KW-0012">Acyltransferase</keyword>
<evidence type="ECO:0000256" key="1">
    <source>
        <dbReference type="SAM" id="Phobius"/>
    </source>
</evidence>